<dbReference type="Gene3D" id="3.40.50.720">
    <property type="entry name" value="NAD(P)-binding Rossmann-like Domain"/>
    <property type="match status" value="1"/>
</dbReference>
<name>A0A1Q5ZY44_9SPHI</name>
<organism evidence="4 5">
    <name type="scientific">Mucilaginibacter polytrichastri</name>
    <dbReference type="NCBI Taxonomy" id="1302689"/>
    <lineage>
        <taxon>Bacteria</taxon>
        <taxon>Pseudomonadati</taxon>
        <taxon>Bacteroidota</taxon>
        <taxon>Sphingobacteriia</taxon>
        <taxon>Sphingobacteriales</taxon>
        <taxon>Sphingobacteriaceae</taxon>
        <taxon>Mucilaginibacter</taxon>
    </lineage>
</organism>
<keyword evidence="5" id="KW-1185">Reference proteome</keyword>
<dbReference type="Pfam" id="PF08240">
    <property type="entry name" value="ADH_N"/>
    <property type="match status" value="1"/>
</dbReference>
<dbReference type="PANTHER" id="PTHR48106">
    <property type="entry name" value="QUINONE OXIDOREDUCTASE PIG3-RELATED"/>
    <property type="match status" value="1"/>
</dbReference>
<gene>
    <name evidence="4" type="ORF">RG47T_2140</name>
</gene>
<dbReference type="CDD" id="cd08241">
    <property type="entry name" value="QOR1"/>
    <property type="match status" value="1"/>
</dbReference>
<dbReference type="InterPro" id="IPR013154">
    <property type="entry name" value="ADH-like_N"/>
</dbReference>
<dbReference type="OrthoDB" id="9787435at2"/>
<dbReference type="Proteomes" id="UP000186720">
    <property type="component" value="Unassembled WGS sequence"/>
</dbReference>
<dbReference type="GO" id="GO:0016651">
    <property type="term" value="F:oxidoreductase activity, acting on NAD(P)H"/>
    <property type="evidence" value="ECO:0007669"/>
    <property type="project" value="TreeGrafter"/>
</dbReference>
<dbReference type="Pfam" id="PF00107">
    <property type="entry name" value="ADH_zinc_N"/>
    <property type="match status" value="1"/>
</dbReference>
<dbReference type="InterPro" id="IPR020843">
    <property type="entry name" value="ER"/>
</dbReference>
<dbReference type="RefSeq" id="WP_074489351.1">
    <property type="nucleotide sequence ID" value="NZ_FPAM01000004.1"/>
</dbReference>
<dbReference type="SUPFAM" id="SSF50129">
    <property type="entry name" value="GroES-like"/>
    <property type="match status" value="1"/>
</dbReference>
<sequence>MKAVILTKINEPLQVQELEIPVPGKGEILIRVYVAGVNYSDIQKYKGRYFNMPVLPLTLGLEVAGIVEVNGEDTNQALHGKRVVALLGKMGFQGGFAEYALAKEEEVIELPDNVSFEDGLAVPVQGLTAWFLLTEQARISSGDSIFIHAAAGGVGTIAIQLAKILGVKKVIAGASSEDKLTLAQSLGADVLINYSEPGWTDKIMAATEGKGVNIILSSAAGDIATDSLKILAPFGRLLVLGSVFSTNWTSAHIAALMGKSQSIAGFFVGSYTELPENYNKASAYLLELIAEGSLKIVSGFKYELNDAQQALDDIDSRMTMGKAALRTAFYTVNN</sequence>
<proteinExistence type="predicted"/>
<protein>
    <recommendedName>
        <fullName evidence="3">Enoyl reductase (ER) domain-containing protein</fullName>
    </recommendedName>
</protein>
<evidence type="ECO:0000256" key="2">
    <source>
        <dbReference type="ARBA" id="ARBA00023002"/>
    </source>
</evidence>
<evidence type="ECO:0000259" key="3">
    <source>
        <dbReference type="SMART" id="SM00829"/>
    </source>
</evidence>
<keyword evidence="2" id="KW-0560">Oxidoreductase</keyword>
<dbReference type="InterPro" id="IPR011032">
    <property type="entry name" value="GroES-like_sf"/>
</dbReference>
<comment type="caution">
    <text evidence="4">The sequence shown here is derived from an EMBL/GenBank/DDBJ whole genome shotgun (WGS) entry which is preliminary data.</text>
</comment>
<dbReference type="SMART" id="SM00829">
    <property type="entry name" value="PKS_ER"/>
    <property type="match status" value="1"/>
</dbReference>
<reference evidence="4 5" key="1">
    <citation type="submission" date="2016-11" db="EMBL/GenBank/DDBJ databases">
        <title>Whole Genome Sequencing of Mucilaginibacter polytrichastri RG4-7(T) isolated from the moss sample.</title>
        <authorList>
            <person name="Li Y."/>
        </authorList>
    </citation>
    <scope>NUCLEOTIDE SEQUENCE [LARGE SCALE GENOMIC DNA]</scope>
    <source>
        <strain evidence="4 5">RG4-7</strain>
    </source>
</reference>
<evidence type="ECO:0000313" key="5">
    <source>
        <dbReference type="Proteomes" id="UP000186720"/>
    </source>
</evidence>
<dbReference type="Gene3D" id="3.90.180.10">
    <property type="entry name" value="Medium-chain alcohol dehydrogenases, catalytic domain"/>
    <property type="match status" value="1"/>
</dbReference>
<dbReference type="InterPro" id="IPR036291">
    <property type="entry name" value="NAD(P)-bd_dom_sf"/>
</dbReference>
<keyword evidence="1" id="KW-0521">NADP</keyword>
<dbReference type="STRING" id="1302689.RG47T_2140"/>
<dbReference type="AlphaFoldDB" id="A0A1Q5ZY44"/>
<feature type="domain" description="Enoyl reductase (ER)" evidence="3">
    <location>
        <begin position="8"/>
        <end position="325"/>
    </location>
</feature>
<evidence type="ECO:0000313" key="4">
    <source>
        <dbReference type="EMBL" id="OKS86683.1"/>
    </source>
</evidence>
<evidence type="ECO:0000256" key="1">
    <source>
        <dbReference type="ARBA" id="ARBA00022857"/>
    </source>
</evidence>
<dbReference type="InterPro" id="IPR013149">
    <property type="entry name" value="ADH-like_C"/>
</dbReference>
<dbReference type="EMBL" id="MPPL01000001">
    <property type="protein sequence ID" value="OKS86683.1"/>
    <property type="molecule type" value="Genomic_DNA"/>
</dbReference>
<dbReference type="SUPFAM" id="SSF51735">
    <property type="entry name" value="NAD(P)-binding Rossmann-fold domains"/>
    <property type="match status" value="1"/>
</dbReference>
<dbReference type="GO" id="GO:0070402">
    <property type="term" value="F:NADPH binding"/>
    <property type="evidence" value="ECO:0007669"/>
    <property type="project" value="TreeGrafter"/>
</dbReference>
<accession>A0A1Q5ZY44</accession>